<evidence type="ECO:0000313" key="1">
    <source>
        <dbReference type="EMBL" id="KAJ8370545.1"/>
    </source>
</evidence>
<proteinExistence type="predicted"/>
<accession>A0A9Q1J5Q4</accession>
<protein>
    <submittedName>
        <fullName evidence="1">Uncharacterized protein</fullName>
    </submittedName>
</protein>
<dbReference type="AlphaFoldDB" id="A0A9Q1J5Q4"/>
<keyword evidence="2" id="KW-1185">Reference proteome</keyword>
<evidence type="ECO:0000313" key="2">
    <source>
        <dbReference type="Proteomes" id="UP001152622"/>
    </source>
</evidence>
<comment type="caution">
    <text evidence="1">The sequence shown here is derived from an EMBL/GenBank/DDBJ whole genome shotgun (WGS) entry which is preliminary data.</text>
</comment>
<gene>
    <name evidence="1" type="ORF">SKAU_G00105730</name>
</gene>
<reference evidence="1" key="1">
    <citation type="journal article" date="2023" name="Science">
        <title>Genome structures resolve the early diversification of teleost fishes.</title>
        <authorList>
            <person name="Parey E."/>
            <person name="Louis A."/>
            <person name="Montfort J."/>
            <person name="Bouchez O."/>
            <person name="Roques C."/>
            <person name="Iampietro C."/>
            <person name="Lluch J."/>
            <person name="Castinel A."/>
            <person name="Donnadieu C."/>
            <person name="Desvignes T."/>
            <person name="Floi Bucao C."/>
            <person name="Jouanno E."/>
            <person name="Wen M."/>
            <person name="Mejri S."/>
            <person name="Dirks R."/>
            <person name="Jansen H."/>
            <person name="Henkel C."/>
            <person name="Chen W.J."/>
            <person name="Zahm M."/>
            <person name="Cabau C."/>
            <person name="Klopp C."/>
            <person name="Thompson A.W."/>
            <person name="Robinson-Rechavi M."/>
            <person name="Braasch I."/>
            <person name="Lecointre G."/>
            <person name="Bobe J."/>
            <person name="Postlethwait J.H."/>
            <person name="Berthelot C."/>
            <person name="Roest Crollius H."/>
            <person name="Guiguen Y."/>
        </authorList>
    </citation>
    <scope>NUCLEOTIDE SEQUENCE</scope>
    <source>
        <strain evidence="1">WJC10195</strain>
    </source>
</reference>
<dbReference type="EMBL" id="JAINUF010000003">
    <property type="protein sequence ID" value="KAJ8370545.1"/>
    <property type="molecule type" value="Genomic_DNA"/>
</dbReference>
<sequence length="72" mass="7716">MKQVEVPARLWLPGDEILLWVHGNASLLGAVGRPKQKETGMCPPLPHFCSARGEASGVTRGLVTGLCVPRPE</sequence>
<organism evidence="1 2">
    <name type="scientific">Synaphobranchus kaupii</name>
    <name type="common">Kaup's arrowtooth eel</name>
    <dbReference type="NCBI Taxonomy" id="118154"/>
    <lineage>
        <taxon>Eukaryota</taxon>
        <taxon>Metazoa</taxon>
        <taxon>Chordata</taxon>
        <taxon>Craniata</taxon>
        <taxon>Vertebrata</taxon>
        <taxon>Euteleostomi</taxon>
        <taxon>Actinopterygii</taxon>
        <taxon>Neopterygii</taxon>
        <taxon>Teleostei</taxon>
        <taxon>Anguilliformes</taxon>
        <taxon>Synaphobranchidae</taxon>
        <taxon>Synaphobranchus</taxon>
    </lineage>
</organism>
<name>A0A9Q1J5Q4_SYNKA</name>
<dbReference type="Proteomes" id="UP001152622">
    <property type="component" value="Chromosome 3"/>
</dbReference>